<protein>
    <recommendedName>
        <fullName evidence="7">Serine hydrolase</fullName>
    </recommendedName>
</protein>
<evidence type="ECO:0000313" key="6">
    <source>
        <dbReference type="Proteomes" id="UP001185631"/>
    </source>
</evidence>
<feature type="region of interest" description="Disordered" evidence="1">
    <location>
        <begin position="36"/>
        <end position="59"/>
    </location>
</feature>
<dbReference type="SUPFAM" id="SSF56601">
    <property type="entry name" value="beta-lactamase/transpeptidase-like"/>
    <property type="match status" value="1"/>
</dbReference>
<comment type="caution">
    <text evidence="3">The sequence shown here is derived from an EMBL/GenBank/DDBJ whole genome shotgun (WGS) entry which is preliminary data.</text>
</comment>
<accession>A0A9X3MAJ6</accession>
<dbReference type="EMBL" id="JAKMUU010000002">
    <property type="protein sequence ID" value="MCZ9306999.1"/>
    <property type="molecule type" value="Genomic_DNA"/>
</dbReference>
<reference evidence="3" key="1">
    <citation type="submission" date="2022-02" db="EMBL/GenBank/DDBJ databases">
        <title>Corynebacterium sp. from urogenital microbiome.</title>
        <authorList>
            <person name="Cappelli E.A."/>
            <person name="Ribeiro T.G."/>
            <person name="Peixe L."/>
        </authorList>
    </citation>
    <scope>NUCLEOTIDE SEQUENCE</scope>
    <source>
        <strain evidence="3">C8Ua_181</strain>
    </source>
</reference>
<evidence type="ECO:0000256" key="1">
    <source>
        <dbReference type="SAM" id="MobiDB-lite"/>
    </source>
</evidence>
<dbReference type="InterPro" id="IPR012338">
    <property type="entry name" value="Beta-lactam/transpept-like"/>
</dbReference>
<proteinExistence type="predicted"/>
<reference evidence="4 6" key="2">
    <citation type="submission" date="2023-08" db="EMBL/GenBank/DDBJ databases">
        <title>Genomic characterization of the C. tuberculostearicum species complex, a ubiquitous member of the human skin microbiome.</title>
        <authorList>
            <person name="Ahmed N."/>
            <person name="Deming C."/>
            <person name="Conlan S."/>
            <person name="Segre J."/>
        </authorList>
    </citation>
    <scope>NUCLEOTIDE SEQUENCE [LARGE SCALE GENOMIC DNA]</scope>
    <source>
        <strain evidence="4 6">CTNIH19</strain>
    </source>
</reference>
<feature type="compositionally biased region" description="Basic and acidic residues" evidence="1">
    <location>
        <begin position="292"/>
        <end position="349"/>
    </location>
</feature>
<organism evidence="3 5">
    <name type="scientific">Corynebacterium curieae</name>
    <dbReference type="NCBI Taxonomy" id="2913500"/>
    <lineage>
        <taxon>Bacteria</taxon>
        <taxon>Bacillati</taxon>
        <taxon>Actinomycetota</taxon>
        <taxon>Actinomycetes</taxon>
        <taxon>Mycobacteriales</taxon>
        <taxon>Corynebacteriaceae</taxon>
        <taxon>Corynebacterium</taxon>
    </lineage>
</organism>
<dbReference type="AlphaFoldDB" id="A0A9X3MAJ6"/>
<dbReference type="PROSITE" id="PS51257">
    <property type="entry name" value="PROKAR_LIPOPROTEIN"/>
    <property type="match status" value="1"/>
</dbReference>
<gene>
    <name evidence="3" type="ORF">L8V01_05835</name>
    <name evidence="4" type="ORF">RAE13_07915</name>
</gene>
<feature type="signal peptide" evidence="2">
    <location>
        <begin position="1"/>
        <end position="30"/>
    </location>
</feature>
<feature type="compositionally biased region" description="Low complexity" evidence="1">
    <location>
        <begin position="280"/>
        <end position="291"/>
    </location>
</feature>
<evidence type="ECO:0000313" key="3">
    <source>
        <dbReference type="EMBL" id="MCZ9306999.1"/>
    </source>
</evidence>
<name>A0A9X3MAJ6_9CORY</name>
<dbReference type="Proteomes" id="UP001185631">
    <property type="component" value="Unassembled WGS sequence"/>
</dbReference>
<evidence type="ECO:0000256" key="2">
    <source>
        <dbReference type="SAM" id="SignalP"/>
    </source>
</evidence>
<feature type="region of interest" description="Disordered" evidence="1">
    <location>
        <begin position="269"/>
        <end position="349"/>
    </location>
</feature>
<evidence type="ECO:0008006" key="7">
    <source>
        <dbReference type="Google" id="ProtNLM"/>
    </source>
</evidence>
<dbReference type="Gene3D" id="3.40.710.10">
    <property type="entry name" value="DD-peptidase/beta-lactamase superfamily"/>
    <property type="match status" value="1"/>
</dbReference>
<dbReference type="Proteomes" id="UP001146430">
    <property type="component" value="Unassembled WGS sequence"/>
</dbReference>
<evidence type="ECO:0000313" key="5">
    <source>
        <dbReference type="Proteomes" id="UP001146430"/>
    </source>
</evidence>
<feature type="chain" id="PRO_5040811676" description="Serine hydrolase" evidence="2">
    <location>
        <begin position="31"/>
        <end position="349"/>
    </location>
</feature>
<sequence length="349" mass="37727">MLRTSLTRKAASVKAGAALAVCMLALTATACSNSERDSGALADAPSEATATNHDVPPEINEFLEGDEGRSISYIRLHDGMHMGSSSEHEPRPALSLIKLYIATYVMEKGEYEDKYEALDMIASSSDKSAEELFDKYPDSIDTIADEFNLESTKAGEQWGYSQTSTYDVASFISQLIDRDETHPVLVAMAHADPISEDGYSQDYGTAKLSNVVGSKWGWSNDKSINSSVSFGENFVAAASITGSSDDLTEYVKDEVTGKNLGKATERFLKYKDGEDVPPIETSTSETSTTSSSKKDKDEKSGKGEKDKASSKEPTTSEKKDSAKKEKGSSDKKSADKKKGSEKTSEPSKK</sequence>
<keyword evidence="6" id="KW-1185">Reference proteome</keyword>
<evidence type="ECO:0000313" key="4">
    <source>
        <dbReference type="EMBL" id="MDV2424331.1"/>
    </source>
</evidence>
<dbReference type="EMBL" id="JAVBID010000009">
    <property type="protein sequence ID" value="MDV2424331.1"/>
    <property type="molecule type" value="Genomic_DNA"/>
</dbReference>
<keyword evidence="2" id="KW-0732">Signal</keyword>